<keyword evidence="2" id="KW-1185">Reference proteome</keyword>
<accession>A0ABY2L9V6</accession>
<evidence type="ECO:0008006" key="3">
    <source>
        <dbReference type="Google" id="ProtNLM"/>
    </source>
</evidence>
<evidence type="ECO:0000313" key="2">
    <source>
        <dbReference type="Proteomes" id="UP000297617"/>
    </source>
</evidence>
<sequence>MKKSILLVFFFTKCSIVLNSNHYYYIAKPSAQKISNQPIEFVCFNDLLNGNLEKVYRLHMEKKYKALGIKNISIQANDKLSLLVQCYDVYGEVVIDEK</sequence>
<organism evidence="1 2">
    <name type="scientific">Leptospira bouyouniensis</name>
    <dbReference type="NCBI Taxonomy" id="2484911"/>
    <lineage>
        <taxon>Bacteria</taxon>
        <taxon>Pseudomonadati</taxon>
        <taxon>Spirochaetota</taxon>
        <taxon>Spirochaetia</taxon>
        <taxon>Leptospirales</taxon>
        <taxon>Leptospiraceae</taxon>
        <taxon>Leptospira</taxon>
    </lineage>
</organism>
<protein>
    <recommendedName>
        <fullName evidence="3">Lipoprotein</fullName>
    </recommendedName>
</protein>
<reference evidence="2" key="1">
    <citation type="journal article" date="2019" name="PLoS Negl. Trop. Dis.">
        <title>Revisiting the worldwide diversity of Leptospira species in the environment.</title>
        <authorList>
            <person name="Vincent A.T."/>
            <person name="Schiettekatte O."/>
            <person name="Bourhy P."/>
            <person name="Veyrier F.J."/>
            <person name="Picardeau M."/>
        </authorList>
    </citation>
    <scope>NUCLEOTIDE SEQUENCE [LARGE SCALE GENOMIC DNA]</scope>
    <source>
        <strain evidence="2">201800295</strain>
    </source>
</reference>
<name>A0ABY2L9V6_9LEPT</name>
<dbReference type="EMBL" id="RQFD01000003">
    <property type="protein sequence ID" value="TGK52908.1"/>
    <property type="molecule type" value="Genomic_DNA"/>
</dbReference>
<gene>
    <name evidence="1" type="ORF">EHQ10_03960</name>
</gene>
<comment type="caution">
    <text evidence="1">The sequence shown here is derived from an EMBL/GenBank/DDBJ whole genome shotgun (WGS) entry which is preliminary data.</text>
</comment>
<proteinExistence type="predicted"/>
<dbReference type="Proteomes" id="UP000297617">
    <property type="component" value="Unassembled WGS sequence"/>
</dbReference>
<evidence type="ECO:0000313" key="1">
    <source>
        <dbReference type="EMBL" id="TGK52908.1"/>
    </source>
</evidence>
<dbReference type="RefSeq" id="WP_135753304.1">
    <property type="nucleotide sequence ID" value="NZ_RQFD01000003.1"/>
</dbReference>